<dbReference type="Pfam" id="PF09346">
    <property type="entry name" value="SMI1_KNR4"/>
    <property type="match status" value="1"/>
</dbReference>
<name>A0ABU4UL84_9GAMM</name>
<dbReference type="InterPro" id="IPR037883">
    <property type="entry name" value="Knr4/Smi1-like_sf"/>
</dbReference>
<gene>
    <name evidence="2" type="ORF">QLH52_23370</name>
</gene>
<protein>
    <submittedName>
        <fullName evidence="2">SMI1/KNR4 family protein</fullName>
    </submittedName>
</protein>
<evidence type="ECO:0000313" key="3">
    <source>
        <dbReference type="Proteomes" id="UP001284537"/>
    </source>
</evidence>
<organism evidence="2 3">
    <name type="scientific">Methylomonas defluvii</name>
    <dbReference type="NCBI Taxonomy" id="3045149"/>
    <lineage>
        <taxon>Bacteria</taxon>
        <taxon>Pseudomonadati</taxon>
        <taxon>Pseudomonadota</taxon>
        <taxon>Gammaproteobacteria</taxon>
        <taxon>Methylococcales</taxon>
        <taxon>Methylococcaceae</taxon>
        <taxon>Methylomonas</taxon>
    </lineage>
</organism>
<proteinExistence type="predicted"/>
<dbReference type="SUPFAM" id="SSF160631">
    <property type="entry name" value="SMI1/KNR4-like"/>
    <property type="match status" value="1"/>
</dbReference>
<comment type="caution">
    <text evidence="2">The sequence shown here is derived from an EMBL/GenBank/DDBJ whole genome shotgun (WGS) entry which is preliminary data.</text>
</comment>
<accession>A0ABU4UL84</accession>
<dbReference type="EMBL" id="JAXARY010000035">
    <property type="protein sequence ID" value="MDX8130250.1"/>
    <property type="molecule type" value="Genomic_DNA"/>
</dbReference>
<feature type="domain" description="Knr4/Smi1-like" evidence="1">
    <location>
        <begin position="13"/>
        <end position="149"/>
    </location>
</feature>
<dbReference type="Proteomes" id="UP001284537">
    <property type="component" value="Unassembled WGS sequence"/>
</dbReference>
<evidence type="ECO:0000313" key="2">
    <source>
        <dbReference type="EMBL" id="MDX8130250.1"/>
    </source>
</evidence>
<dbReference type="RefSeq" id="WP_129871448.1">
    <property type="nucleotide sequence ID" value="NZ_JAXARY010000035.1"/>
</dbReference>
<dbReference type="SMART" id="SM00860">
    <property type="entry name" value="SMI1_KNR4"/>
    <property type="match status" value="1"/>
</dbReference>
<dbReference type="Gene3D" id="3.40.1580.10">
    <property type="entry name" value="SMI1/KNR4-like"/>
    <property type="match status" value="1"/>
</dbReference>
<reference evidence="2 3" key="1">
    <citation type="submission" date="2023-11" db="EMBL/GenBank/DDBJ databases">
        <authorList>
            <person name="Ouyang M.-Y."/>
        </authorList>
    </citation>
    <scope>NUCLEOTIDE SEQUENCE [LARGE SCALE GENOMIC DNA]</scope>
    <source>
        <strain evidence="2 3">OY6</strain>
    </source>
</reference>
<dbReference type="InterPro" id="IPR018958">
    <property type="entry name" value="Knr4/Smi1-like_dom"/>
</dbReference>
<evidence type="ECO:0000259" key="1">
    <source>
        <dbReference type="SMART" id="SM00860"/>
    </source>
</evidence>
<sequence>MVSRILFSKGGVNLSSEDIGDIQQHLNLVLPEELVNHYLIHNGGIPSNSFWILEDGCSLWVKKFLPMKFPVGTERTLEDSYLLMVAKNVMPKGLIPFAIDHGGNYFCIDTSGEVYFYAVDRWDEALSDEQNHEKAKKKLGVSFQLFVNQLVETDEFED</sequence>
<keyword evidence="3" id="KW-1185">Reference proteome</keyword>